<name>A0ABQ9IUA5_9CUCU</name>
<gene>
    <name evidence="2" type="ORF">NQ317_009223</name>
</gene>
<feature type="compositionally biased region" description="Polar residues" evidence="1">
    <location>
        <begin position="8"/>
        <end position="19"/>
    </location>
</feature>
<feature type="region of interest" description="Disordered" evidence="1">
    <location>
        <begin position="1"/>
        <end position="21"/>
    </location>
</feature>
<evidence type="ECO:0000313" key="2">
    <source>
        <dbReference type="EMBL" id="KAJ8965859.1"/>
    </source>
</evidence>
<keyword evidence="3" id="KW-1185">Reference proteome</keyword>
<evidence type="ECO:0000313" key="3">
    <source>
        <dbReference type="Proteomes" id="UP001162164"/>
    </source>
</evidence>
<organism evidence="2 3">
    <name type="scientific">Molorchus minor</name>
    <dbReference type="NCBI Taxonomy" id="1323400"/>
    <lineage>
        <taxon>Eukaryota</taxon>
        <taxon>Metazoa</taxon>
        <taxon>Ecdysozoa</taxon>
        <taxon>Arthropoda</taxon>
        <taxon>Hexapoda</taxon>
        <taxon>Insecta</taxon>
        <taxon>Pterygota</taxon>
        <taxon>Neoptera</taxon>
        <taxon>Endopterygota</taxon>
        <taxon>Coleoptera</taxon>
        <taxon>Polyphaga</taxon>
        <taxon>Cucujiformia</taxon>
        <taxon>Chrysomeloidea</taxon>
        <taxon>Cerambycidae</taxon>
        <taxon>Lamiinae</taxon>
        <taxon>Monochamini</taxon>
        <taxon>Molorchus</taxon>
    </lineage>
</organism>
<reference evidence="2" key="1">
    <citation type="journal article" date="2023" name="Insect Mol. Biol.">
        <title>Genome sequencing provides insights into the evolution of gene families encoding plant cell wall-degrading enzymes in longhorned beetles.</title>
        <authorList>
            <person name="Shin N.R."/>
            <person name="Okamura Y."/>
            <person name="Kirsch R."/>
            <person name="Pauchet Y."/>
        </authorList>
    </citation>
    <scope>NUCLEOTIDE SEQUENCE</scope>
    <source>
        <strain evidence="2">MMC_N1</strain>
    </source>
</reference>
<protein>
    <submittedName>
        <fullName evidence="2">Uncharacterized protein</fullName>
    </submittedName>
</protein>
<proteinExistence type="predicted"/>
<evidence type="ECO:0000256" key="1">
    <source>
        <dbReference type="SAM" id="MobiDB-lite"/>
    </source>
</evidence>
<sequence length="95" mass="10387">MLSHVENPETSASSSISETHNFEQHGLTLTVNSNHNSNVRKVTDASWESTFPASWESKGQHAVEGSRVLQHLDAIGPLVRPVIFSGLSNNMFRGS</sequence>
<dbReference type="Proteomes" id="UP001162164">
    <property type="component" value="Unassembled WGS sequence"/>
</dbReference>
<comment type="caution">
    <text evidence="2">The sequence shown here is derived from an EMBL/GenBank/DDBJ whole genome shotgun (WGS) entry which is preliminary data.</text>
</comment>
<dbReference type="EMBL" id="JAPWTJ010002510">
    <property type="protein sequence ID" value="KAJ8965859.1"/>
    <property type="molecule type" value="Genomic_DNA"/>
</dbReference>
<accession>A0ABQ9IUA5</accession>